<evidence type="ECO:0000313" key="5">
    <source>
        <dbReference type="EMBL" id="MYD90006.1"/>
    </source>
</evidence>
<dbReference type="CDD" id="cd03884">
    <property type="entry name" value="M20_bAS"/>
    <property type="match status" value="1"/>
</dbReference>
<feature type="binding site" evidence="3">
    <location>
        <position position="83"/>
    </location>
    <ligand>
        <name>Zn(2+)</name>
        <dbReference type="ChEBI" id="CHEBI:29105"/>
        <label>1</label>
    </ligand>
</feature>
<feature type="domain" description="Peptidase M20 dimerisation" evidence="4">
    <location>
        <begin position="209"/>
        <end position="292"/>
    </location>
</feature>
<dbReference type="NCBIfam" id="TIGR01879">
    <property type="entry name" value="hydantase"/>
    <property type="match status" value="1"/>
</dbReference>
<sequence length="417" mass="44579">MNSPRINGERLWDSIMRMSSIGATPKGGVCRLALTDLDRQGRELFVRWCKAAGCSVAVDRLGSIFARRDGLNPELPPVLLGSHLDSQPTGGKFDGAFGVLAGLEVVRTLNDCNLHMEAPIEIVSWTNEEGVRFGPPMLASGAFAGTFDLDFVLSRTDADGKTLGDELERIGYAGARSVRGHEVAAYLEPHIEQGPILEKEQKTIGVVTGAQGQRWYEVTVTGMEAHAGPTPMGMRHDALVGAARMVEAVHQMGLGHPDARATVGKMQVHPGSPNTVPGRVFFTVDLRHPDEKYLTLMDARLKADCATATEDLGLQLQLEQIWHFAATPFHEECIAAVRNAAAGNAFAHMDLVSGAGHDACYVAQVAPTAMIFVPCKDGISHNEIESATPEDLAAGCQVLFDAAVHLADPGRGATEGS</sequence>
<dbReference type="EMBL" id="VXPY01000041">
    <property type="protein sequence ID" value="MYD90006.1"/>
    <property type="molecule type" value="Genomic_DNA"/>
</dbReference>
<evidence type="ECO:0000256" key="3">
    <source>
        <dbReference type="PIRSR" id="PIRSR001235-1"/>
    </source>
</evidence>
<evidence type="ECO:0000259" key="4">
    <source>
        <dbReference type="Pfam" id="PF07687"/>
    </source>
</evidence>
<dbReference type="Gene3D" id="3.30.70.360">
    <property type="match status" value="1"/>
</dbReference>
<gene>
    <name evidence="5" type="ORF">F4Y08_06660</name>
</gene>
<dbReference type="Gene3D" id="3.40.630.10">
    <property type="entry name" value="Zn peptidases"/>
    <property type="match status" value="1"/>
</dbReference>
<protein>
    <submittedName>
        <fullName evidence="5">Zn-dependent hydrolase</fullName>
    </submittedName>
</protein>
<organism evidence="5">
    <name type="scientific">Caldilineaceae bacterium SB0662_bin_9</name>
    <dbReference type="NCBI Taxonomy" id="2605258"/>
    <lineage>
        <taxon>Bacteria</taxon>
        <taxon>Bacillati</taxon>
        <taxon>Chloroflexota</taxon>
        <taxon>Caldilineae</taxon>
        <taxon>Caldilineales</taxon>
        <taxon>Caldilineaceae</taxon>
    </lineage>
</organism>
<dbReference type="InterPro" id="IPR002933">
    <property type="entry name" value="Peptidase_M20"/>
</dbReference>
<proteinExistence type="inferred from homology"/>
<reference evidence="5" key="1">
    <citation type="submission" date="2019-09" db="EMBL/GenBank/DDBJ databases">
        <title>Characterisation of the sponge microbiome using genome-centric metagenomics.</title>
        <authorList>
            <person name="Engelberts J.P."/>
            <person name="Robbins S.J."/>
            <person name="De Goeij J.M."/>
            <person name="Aranda M."/>
            <person name="Bell S.C."/>
            <person name="Webster N.S."/>
        </authorList>
    </citation>
    <scope>NUCLEOTIDE SEQUENCE</scope>
    <source>
        <strain evidence="5">SB0662_bin_9</strain>
    </source>
</reference>
<dbReference type="SUPFAM" id="SSF53187">
    <property type="entry name" value="Zn-dependent exopeptidases"/>
    <property type="match status" value="1"/>
</dbReference>
<dbReference type="InterPro" id="IPR011650">
    <property type="entry name" value="Peptidase_M20_dimer"/>
</dbReference>
<dbReference type="NCBIfam" id="NF009527">
    <property type="entry name" value="PRK12891.1"/>
    <property type="match status" value="1"/>
</dbReference>
<dbReference type="GO" id="GO:0016813">
    <property type="term" value="F:hydrolase activity, acting on carbon-nitrogen (but not peptide) bonds, in linear amidines"/>
    <property type="evidence" value="ECO:0007669"/>
    <property type="project" value="InterPro"/>
</dbReference>
<evidence type="ECO:0000256" key="1">
    <source>
        <dbReference type="ARBA" id="ARBA00006153"/>
    </source>
</evidence>
<feature type="binding site" evidence="3">
    <location>
        <position position="94"/>
    </location>
    <ligand>
        <name>Zn(2+)</name>
        <dbReference type="ChEBI" id="CHEBI:29105"/>
        <label>1</label>
    </ligand>
</feature>
<dbReference type="PANTHER" id="PTHR32494:SF5">
    <property type="entry name" value="ALLANTOATE AMIDOHYDROLASE"/>
    <property type="match status" value="1"/>
</dbReference>
<feature type="binding site" evidence="3">
    <location>
        <position position="190"/>
    </location>
    <ligand>
        <name>Zn(2+)</name>
        <dbReference type="ChEBI" id="CHEBI:29105"/>
        <label>1</label>
    </ligand>
</feature>
<dbReference type="InterPro" id="IPR010158">
    <property type="entry name" value="Amidase_Cbmase"/>
</dbReference>
<dbReference type="NCBIfam" id="NF006769">
    <property type="entry name" value="PRK09290.1-3"/>
    <property type="match status" value="1"/>
</dbReference>
<keyword evidence="2 5" id="KW-0378">Hydrolase</keyword>
<keyword evidence="3" id="KW-0862">Zinc</keyword>
<keyword evidence="3" id="KW-0479">Metal-binding</keyword>
<dbReference type="NCBIfam" id="NF006771">
    <property type="entry name" value="PRK09290.1-5"/>
    <property type="match status" value="1"/>
</dbReference>
<dbReference type="Pfam" id="PF07687">
    <property type="entry name" value="M20_dimer"/>
    <property type="match status" value="1"/>
</dbReference>
<dbReference type="AlphaFoldDB" id="A0A6B1DSV1"/>
<dbReference type="PIRSF" id="PIRSF001235">
    <property type="entry name" value="Amidase_carbamoylase"/>
    <property type="match status" value="1"/>
</dbReference>
<dbReference type="Pfam" id="PF01546">
    <property type="entry name" value="Peptidase_M20"/>
    <property type="match status" value="1"/>
</dbReference>
<comment type="similarity">
    <text evidence="1">Belongs to the peptidase M20 family.</text>
</comment>
<evidence type="ECO:0000256" key="2">
    <source>
        <dbReference type="ARBA" id="ARBA00022801"/>
    </source>
</evidence>
<name>A0A6B1DSV1_9CHLR</name>
<dbReference type="SUPFAM" id="SSF55031">
    <property type="entry name" value="Bacterial exopeptidase dimerisation domain"/>
    <property type="match status" value="1"/>
</dbReference>
<feature type="binding site" evidence="3">
    <location>
        <position position="94"/>
    </location>
    <ligand>
        <name>Zn(2+)</name>
        <dbReference type="ChEBI" id="CHEBI:29105"/>
        <label>2</label>
    </ligand>
</feature>
<feature type="binding site" evidence="3">
    <location>
        <position position="129"/>
    </location>
    <ligand>
        <name>Zn(2+)</name>
        <dbReference type="ChEBI" id="CHEBI:29105"/>
        <label>2</label>
    </ligand>
</feature>
<accession>A0A6B1DSV1</accession>
<feature type="binding site" evidence="3">
    <location>
        <position position="381"/>
    </location>
    <ligand>
        <name>Zn(2+)</name>
        <dbReference type="ChEBI" id="CHEBI:29105"/>
        <label>2</label>
    </ligand>
</feature>
<dbReference type="PANTHER" id="PTHR32494">
    <property type="entry name" value="ALLANTOATE DEIMINASE-RELATED"/>
    <property type="match status" value="1"/>
</dbReference>
<comment type="cofactor">
    <cofactor evidence="3">
        <name>Zn(2+)</name>
        <dbReference type="ChEBI" id="CHEBI:29105"/>
    </cofactor>
    <text evidence="3">Binds 2 Zn(2+) ions per subunit.</text>
</comment>
<dbReference type="InterPro" id="IPR036264">
    <property type="entry name" value="Bact_exopeptidase_dim_dom"/>
</dbReference>
<comment type="caution">
    <text evidence="5">The sequence shown here is derived from an EMBL/GenBank/DDBJ whole genome shotgun (WGS) entry which is preliminary data.</text>
</comment>
<dbReference type="GO" id="GO:0046872">
    <property type="term" value="F:metal ion binding"/>
    <property type="evidence" value="ECO:0007669"/>
    <property type="project" value="UniProtKB-KW"/>
</dbReference>